<dbReference type="Proteomes" id="UP000239203">
    <property type="component" value="Unassembled WGS sequence"/>
</dbReference>
<dbReference type="EMBL" id="PTIX01000008">
    <property type="protein sequence ID" value="PPK67170.1"/>
    <property type="molecule type" value="Genomic_DNA"/>
</dbReference>
<feature type="domain" description="Peptidase M4" evidence="7">
    <location>
        <begin position="29"/>
        <end position="113"/>
    </location>
</feature>
<organism evidence="9 10">
    <name type="scientific">Actinokineospora auranticolor</name>
    <dbReference type="NCBI Taxonomy" id="155976"/>
    <lineage>
        <taxon>Bacteria</taxon>
        <taxon>Bacillati</taxon>
        <taxon>Actinomycetota</taxon>
        <taxon>Actinomycetes</taxon>
        <taxon>Pseudonocardiales</taxon>
        <taxon>Pseudonocardiaceae</taxon>
        <taxon>Actinokineospora</taxon>
    </lineage>
</organism>
<keyword evidence="3" id="KW-0378">Hydrolase</keyword>
<feature type="domain" description="Peptidase M4 C-terminal" evidence="8">
    <location>
        <begin position="177"/>
        <end position="329"/>
    </location>
</feature>
<dbReference type="Gene3D" id="3.10.170.10">
    <property type="match status" value="1"/>
</dbReference>
<evidence type="ECO:0000256" key="2">
    <source>
        <dbReference type="ARBA" id="ARBA00022723"/>
    </source>
</evidence>
<feature type="chain" id="PRO_5015709526" evidence="6">
    <location>
        <begin position="24"/>
        <end position="338"/>
    </location>
</feature>
<reference evidence="9 10" key="1">
    <citation type="submission" date="2018-02" db="EMBL/GenBank/DDBJ databases">
        <title>Genomic Encyclopedia of Archaeal and Bacterial Type Strains, Phase II (KMG-II): from individual species to whole genera.</title>
        <authorList>
            <person name="Goeker M."/>
        </authorList>
    </citation>
    <scope>NUCLEOTIDE SEQUENCE [LARGE SCALE GENOMIC DNA]</scope>
    <source>
        <strain evidence="9 10">YU 961-1</strain>
    </source>
</reference>
<evidence type="ECO:0000256" key="3">
    <source>
        <dbReference type="ARBA" id="ARBA00022801"/>
    </source>
</evidence>
<dbReference type="Pfam" id="PF01447">
    <property type="entry name" value="Peptidase_M4"/>
    <property type="match status" value="1"/>
</dbReference>
<sequence>MRRTIQALTTLTLLGTLLTPASAATAVVGTGTGHWNDNPLPLDTYENQGTYYLRDLGNPGLSCSDATNRTQFSGPDNDWGNGVARDRETGCVDALYAAQNFFRMTRNWLRRSPSGRPVLALTVGRDVLGVGVGTGTDITVGHNSRGEWAGTLDLVARPYARALDEQTPGGVSQNGTAEFIADAFATAAEWYANESPAGDAPDFLIGERTDLMGTGPLRDMANPAATWGKNCYDNTVPRGEPFASAGVGDHWFTLVAAGSAASSTCNGTTITGVGVQKAITVLYTAMLFKTSGSSYPKYRQWTLMAAKNLTPGDCATFTTVKAAWDAVTVPANPGDPTC</sequence>
<keyword evidence="2" id="KW-0479">Metal-binding</keyword>
<evidence type="ECO:0000256" key="6">
    <source>
        <dbReference type="SAM" id="SignalP"/>
    </source>
</evidence>
<keyword evidence="1" id="KW-0645">Protease</keyword>
<dbReference type="InterPro" id="IPR001570">
    <property type="entry name" value="Peptidase_M4_C_domain"/>
</dbReference>
<protein>
    <submittedName>
        <fullName evidence="9">Thermolysin metallopeptidase-like protein</fullName>
    </submittedName>
</protein>
<evidence type="ECO:0000313" key="9">
    <source>
        <dbReference type="EMBL" id="PPK67170.1"/>
    </source>
</evidence>
<dbReference type="GO" id="GO:0004222">
    <property type="term" value="F:metalloendopeptidase activity"/>
    <property type="evidence" value="ECO:0007669"/>
    <property type="project" value="InterPro"/>
</dbReference>
<accession>A0A2S6GPS2</accession>
<feature type="signal peptide" evidence="6">
    <location>
        <begin position="1"/>
        <end position="23"/>
    </location>
</feature>
<dbReference type="PANTHER" id="PTHR33794">
    <property type="entry name" value="BACILLOLYSIN"/>
    <property type="match status" value="1"/>
</dbReference>
<evidence type="ECO:0000313" key="10">
    <source>
        <dbReference type="Proteomes" id="UP000239203"/>
    </source>
</evidence>
<dbReference type="GO" id="GO:0006508">
    <property type="term" value="P:proteolysis"/>
    <property type="evidence" value="ECO:0007669"/>
    <property type="project" value="UniProtKB-KW"/>
</dbReference>
<keyword evidence="4" id="KW-0862">Zinc</keyword>
<dbReference type="PANTHER" id="PTHR33794:SF1">
    <property type="entry name" value="BACILLOLYSIN"/>
    <property type="match status" value="1"/>
</dbReference>
<keyword evidence="5" id="KW-0482">Metalloprotease</keyword>
<dbReference type="SUPFAM" id="SSF55486">
    <property type="entry name" value="Metalloproteases ('zincins'), catalytic domain"/>
    <property type="match status" value="1"/>
</dbReference>
<proteinExistence type="predicted"/>
<comment type="caution">
    <text evidence="9">The sequence shown here is derived from an EMBL/GenBank/DDBJ whole genome shotgun (WGS) entry which is preliminary data.</text>
</comment>
<gene>
    <name evidence="9" type="ORF">CLV40_108167</name>
</gene>
<keyword evidence="10" id="KW-1185">Reference proteome</keyword>
<dbReference type="InterPro" id="IPR013856">
    <property type="entry name" value="Peptidase_M4_domain"/>
</dbReference>
<dbReference type="Gene3D" id="1.10.390.10">
    <property type="entry name" value="Neutral Protease Domain 2"/>
    <property type="match status" value="1"/>
</dbReference>
<dbReference type="AlphaFoldDB" id="A0A2S6GPS2"/>
<evidence type="ECO:0000256" key="4">
    <source>
        <dbReference type="ARBA" id="ARBA00022833"/>
    </source>
</evidence>
<evidence type="ECO:0000259" key="8">
    <source>
        <dbReference type="Pfam" id="PF02868"/>
    </source>
</evidence>
<evidence type="ECO:0000259" key="7">
    <source>
        <dbReference type="Pfam" id="PF01447"/>
    </source>
</evidence>
<dbReference type="RefSeq" id="WP_181043559.1">
    <property type="nucleotide sequence ID" value="NZ_CP154825.1"/>
</dbReference>
<evidence type="ECO:0000256" key="5">
    <source>
        <dbReference type="ARBA" id="ARBA00023049"/>
    </source>
</evidence>
<name>A0A2S6GPS2_9PSEU</name>
<dbReference type="InterPro" id="IPR027268">
    <property type="entry name" value="Peptidase_M4/M1_CTD_sf"/>
</dbReference>
<keyword evidence="6" id="KW-0732">Signal</keyword>
<dbReference type="GO" id="GO:0046872">
    <property type="term" value="F:metal ion binding"/>
    <property type="evidence" value="ECO:0007669"/>
    <property type="project" value="UniProtKB-KW"/>
</dbReference>
<evidence type="ECO:0000256" key="1">
    <source>
        <dbReference type="ARBA" id="ARBA00022670"/>
    </source>
</evidence>
<dbReference type="Pfam" id="PF02868">
    <property type="entry name" value="Peptidase_M4_C"/>
    <property type="match status" value="1"/>
</dbReference>
<dbReference type="InterPro" id="IPR050728">
    <property type="entry name" value="Zinc_Metalloprotease_M4"/>
</dbReference>